<gene>
    <name evidence="1" type="ORF">CGZ93_03620</name>
</gene>
<dbReference type="EMBL" id="NMVQ01000003">
    <property type="protein sequence ID" value="OYO24488.1"/>
    <property type="molecule type" value="Genomic_DNA"/>
</dbReference>
<sequence length="64" mass="6795">MQQPVLDLFDPETGMGFRSVGGAGERGEVGLVGGPFGPFPGVIVVHPVGEEFLQLRAEHRSEFG</sequence>
<accession>A0A255H9J6</accession>
<evidence type="ECO:0000313" key="1">
    <source>
        <dbReference type="EMBL" id="OYO24488.1"/>
    </source>
</evidence>
<dbReference type="Proteomes" id="UP000216311">
    <property type="component" value="Unassembled WGS sequence"/>
</dbReference>
<protein>
    <submittedName>
        <fullName evidence="1">Uncharacterized protein</fullName>
    </submittedName>
</protein>
<proteinExistence type="predicted"/>
<dbReference type="AlphaFoldDB" id="A0A255H9J6"/>
<keyword evidence="2" id="KW-1185">Reference proteome</keyword>
<reference evidence="1 2" key="1">
    <citation type="submission" date="2017-07" db="EMBL/GenBank/DDBJ databases">
        <title>Draft whole genome sequences of clinical Proprionibacteriaceae strains.</title>
        <authorList>
            <person name="Bernier A.-M."/>
            <person name="Bernard K."/>
            <person name="Domingo M.-C."/>
        </authorList>
    </citation>
    <scope>NUCLEOTIDE SEQUENCE [LARGE SCALE GENOMIC DNA]</scope>
    <source>
        <strain evidence="1 2">NML 130396</strain>
    </source>
</reference>
<comment type="caution">
    <text evidence="1">The sequence shown here is derived from an EMBL/GenBank/DDBJ whole genome shotgun (WGS) entry which is preliminary data.</text>
</comment>
<organism evidence="1 2">
    <name type="scientific">Enemella dayhoffiae</name>
    <dbReference type="NCBI Taxonomy" id="2016507"/>
    <lineage>
        <taxon>Bacteria</taxon>
        <taxon>Bacillati</taxon>
        <taxon>Actinomycetota</taxon>
        <taxon>Actinomycetes</taxon>
        <taxon>Propionibacteriales</taxon>
        <taxon>Propionibacteriaceae</taxon>
        <taxon>Enemella</taxon>
    </lineage>
</organism>
<name>A0A255H9J6_9ACTN</name>
<evidence type="ECO:0000313" key="2">
    <source>
        <dbReference type="Proteomes" id="UP000216311"/>
    </source>
</evidence>